<evidence type="ECO:0000256" key="1">
    <source>
        <dbReference type="SAM" id="MobiDB-lite"/>
    </source>
</evidence>
<protein>
    <recommendedName>
        <fullName evidence="3">Pentatricopeptide repeat-containing protein</fullName>
    </recommendedName>
</protein>
<reference evidence="2" key="2">
    <citation type="submission" date="2020-07" db="EMBL/GenBank/DDBJ databases">
        <authorList>
            <person name="Vera ALvarez R."/>
            <person name="Arias-Moreno D.M."/>
            <person name="Jimenez-Jacinto V."/>
            <person name="Jimenez-Bremont J.F."/>
            <person name="Swaminathan K."/>
            <person name="Moose S.P."/>
            <person name="Guerrero-Gonzalez M.L."/>
            <person name="Marino-Ramirez L."/>
            <person name="Landsman D."/>
            <person name="Rodriguez-Kessler M."/>
            <person name="Delgado-Sanchez P."/>
        </authorList>
    </citation>
    <scope>NUCLEOTIDE SEQUENCE</scope>
    <source>
        <tissue evidence="2">Cladode</tissue>
    </source>
</reference>
<dbReference type="EMBL" id="GISG01034772">
    <property type="protein sequence ID" value="MBA4621650.1"/>
    <property type="molecule type" value="Transcribed_RNA"/>
</dbReference>
<evidence type="ECO:0008006" key="3">
    <source>
        <dbReference type="Google" id="ProtNLM"/>
    </source>
</evidence>
<feature type="compositionally biased region" description="Low complexity" evidence="1">
    <location>
        <begin position="44"/>
        <end position="53"/>
    </location>
</feature>
<reference evidence="2" key="1">
    <citation type="journal article" date="2013" name="J. Plant Res.">
        <title>Effect of fungi and light on seed germination of three Opuntia species from semiarid lands of central Mexico.</title>
        <authorList>
            <person name="Delgado-Sanchez P."/>
            <person name="Jimenez-Bremont J.F."/>
            <person name="Guerrero-Gonzalez Mde L."/>
            <person name="Flores J."/>
        </authorList>
    </citation>
    <scope>NUCLEOTIDE SEQUENCE</scope>
    <source>
        <tissue evidence="2">Cladode</tissue>
    </source>
</reference>
<evidence type="ECO:0000313" key="2">
    <source>
        <dbReference type="EMBL" id="MBA4621650.1"/>
    </source>
</evidence>
<proteinExistence type="predicted"/>
<accession>A0A7C8YMN1</accession>
<feature type="region of interest" description="Disordered" evidence="1">
    <location>
        <begin position="43"/>
        <end position="63"/>
    </location>
</feature>
<name>A0A7C8YMN1_OPUST</name>
<dbReference type="AlphaFoldDB" id="A0A7C8YMN1"/>
<organism evidence="2">
    <name type="scientific">Opuntia streptacantha</name>
    <name type="common">Prickly pear cactus</name>
    <name type="synonym">Opuntia cardona</name>
    <dbReference type="NCBI Taxonomy" id="393608"/>
    <lineage>
        <taxon>Eukaryota</taxon>
        <taxon>Viridiplantae</taxon>
        <taxon>Streptophyta</taxon>
        <taxon>Embryophyta</taxon>
        <taxon>Tracheophyta</taxon>
        <taxon>Spermatophyta</taxon>
        <taxon>Magnoliopsida</taxon>
        <taxon>eudicotyledons</taxon>
        <taxon>Gunneridae</taxon>
        <taxon>Pentapetalae</taxon>
        <taxon>Caryophyllales</taxon>
        <taxon>Cactineae</taxon>
        <taxon>Cactaceae</taxon>
        <taxon>Opuntioideae</taxon>
        <taxon>Opuntia</taxon>
    </lineage>
</organism>
<sequence>MLPCPLSLPLKLIHPISNSNPKLFNFTHRFLSVHSSLPNHTGFPAPSSRFTPSPSSPINPNPSLQDNDFDTLCTLLKNPDLKTCRDLETALDETGIEPTSNLFRLMLNQLESSPKQAFFLVKWAEKRPGYDLPAPIFNSMLGVLARAGEFKWALMELMEKIKRGDRSSLVSAESFGILIRHYSRSVHRNVELGQIMHTRVFPLVMEEN</sequence>